<proteinExistence type="predicted"/>
<keyword evidence="1" id="KW-0812">Transmembrane</keyword>
<sequence>MFEIVNWLCLICISFLVIEIMVYFCSDALKIFNSTKKTSNKNINKPSIQADLCTKGRKIAK</sequence>
<dbReference type="EMBL" id="NOJZ02000021">
    <property type="protein sequence ID" value="RDY22983.1"/>
    <property type="molecule type" value="Genomic_DNA"/>
</dbReference>
<accession>A0A371IR85</accession>
<dbReference type="Proteomes" id="UP000243494">
    <property type="component" value="Unassembled WGS sequence"/>
</dbReference>
<evidence type="ECO:0000313" key="2">
    <source>
        <dbReference type="EMBL" id="RDY22983.1"/>
    </source>
</evidence>
<keyword evidence="3" id="KW-1185">Reference proteome</keyword>
<comment type="caution">
    <text evidence="2">The sequence shown here is derived from an EMBL/GenBank/DDBJ whole genome shotgun (WGS) entry which is preliminary data.</text>
</comment>
<keyword evidence="1" id="KW-0472">Membrane</keyword>
<reference evidence="2 3" key="1">
    <citation type="journal article" date="2017" name="Genome Announc.">
        <title>Draft Genome Sequence of Romboutsia maritimum sp. nov. Strain CCRI-22766(T), Isolated from Coastal Estuarine Mud.</title>
        <authorList>
            <person name="Maheux A.F."/>
            <person name="Boudreau D.K."/>
            <person name="Berube E."/>
            <person name="Boissinot M."/>
            <person name="Raymond F."/>
            <person name="Brodeur S."/>
            <person name="Corbeil J."/>
            <person name="Brightwell G."/>
            <person name="Broda D."/>
            <person name="Omar R.F."/>
            <person name="Bergeron M.G."/>
        </authorList>
    </citation>
    <scope>NUCLEOTIDE SEQUENCE [LARGE SCALE GENOMIC DNA]</scope>
    <source>
        <strain evidence="2 3">CCRI-22766</strain>
    </source>
</reference>
<evidence type="ECO:0000313" key="3">
    <source>
        <dbReference type="Proteomes" id="UP000243494"/>
    </source>
</evidence>
<evidence type="ECO:0000256" key="1">
    <source>
        <dbReference type="SAM" id="Phobius"/>
    </source>
</evidence>
<organism evidence="2 3">
    <name type="scientific">Romboutsia maritimum</name>
    <dbReference type="NCBI Taxonomy" id="2020948"/>
    <lineage>
        <taxon>Bacteria</taxon>
        <taxon>Bacillati</taxon>
        <taxon>Bacillota</taxon>
        <taxon>Clostridia</taxon>
        <taxon>Peptostreptococcales</taxon>
        <taxon>Peptostreptococcaceae</taxon>
        <taxon>Romboutsia</taxon>
    </lineage>
</organism>
<dbReference type="AlphaFoldDB" id="A0A371IR85"/>
<dbReference type="RefSeq" id="WP_095406705.1">
    <property type="nucleotide sequence ID" value="NZ_NOJZ02000021.1"/>
</dbReference>
<feature type="transmembrane region" description="Helical" evidence="1">
    <location>
        <begin position="7"/>
        <end position="24"/>
    </location>
</feature>
<name>A0A371IR85_9FIRM</name>
<protein>
    <submittedName>
        <fullName evidence="2">Uncharacterized protein</fullName>
    </submittedName>
</protein>
<keyword evidence="1" id="KW-1133">Transmembrane helix</keyword>
<gene>
    <name evidence="2" type="ORF">CHF27_010350</name>
</gene>